<dbReference type="GO" id="GO:0005102">
    <property type="term" value="F:signaling receptor binding"/>
    <property type="evidence" value="ECO:0007669"/>
    <property type="project" value="InterPro"/>
</dbReference>
<dbReference type="AlphaFoldDB" id="A0A4W5N8D2"/>
<sequence>MSLICLVFLVGQESVVKSMGDRVDEDTLQSVTLADKLTTNLTALNVLIEEMISDWELYSVHQDLDPEVIRKKTAMAEGMVTLMKKLDLSPREPTATDESTEAHDREENTCMRAHTHFLMMCYKKAAFVVPFVCCSVLRHVRQLEKKLISTEGRVAPVREVLSRFTKKLSEAQEILQKAANTVQETEDMNKANTVKFQRSEAKRQILMENYEAVNDTLQTAEDLIMDTEKTVAEMVLLVQVRPVLFLYTPQSPLTYA</sequence>
<dbReference type="GO" id="GO:0030155">
    <property type="term" value="P:regulation of cell adhesion"/>
    <property type="evidence" value="ECO:0007669"/>
    <property type="project" value="InterPro"/>
</dbReference>
<evidence type="ECO:0000256" key="1">
    <source>
        <dbReference type="SAM" id="Coils"/>
    </source>
</evidence>
<dbReference type="Ensembl" id="ENSHHUT00000047887.1">
    <property type="protein sequence ID" value="ENSHHUP00000046183.1"/>
    <property type="gene ID" value="ENSHHUG00000028148.1"/>
</dbReference>
<name>A0A4W5N8D2_9TELE</name>
<keyword evidence="1" id="KW-0175">Coiled coil</keyword>
<reference evidence="4" key="2">
    <citation type="submission" date="2025-08" db="UniProtKB">
        <authorList>
            <consortium name="Ensembl"/>
        </authorList>
    </citation>
    <scope>IDENTIFICATION</scope>
</reference>
<dbReference type="Pfam" id="PF06008">
    <property type="entry name" value="Laminin_I"/>
    <property type="match status" value="1"/>
</dbReference>
<evidence type="ECO:0000256" key="2">
    <source>
        <dbReference type="SAM" id="SignalP"/>
    </source>
</evidence>
<evidence type="ECO:0000313" key="4">
    <source>
        <dbReference type="Ensembl" id="ENSHHUP00000046183.1"/>
    </source>
</evidence>
<dbReference type="GO" id="GO:0045995">
    <property type="term" value="P:regulation of embryonic development"/>
    <property type="evidence" value="ECO:0007669"/>
    <property type="project" value="InterPro"/>
</dbReference>
<feature type="chain" id="PRO_5021445304" description="Laminin alpha domain-containing protein" evidence="2">
    <location>
        <begin position="21"/>
        <end position="256"/>
    </location>
</feature>
<reference evidence="5" key="1">
    <citation type="submission" date="2018-06" db="EMBL/GenBank/DDBJ databases">
        <title>Genome assembly of Danube salmon.</title>
        <authorList>
            <person name="Macqueen D.J."/>
            <person name="Gundappa M.K."/>
        </authorList>
    </citation>
    <scope>NUCLEOTIDE SEQUENCE [LARGE SCALE GENOMIC DNA]</scope>
</reference>
<proteinExistence type="predicted"/>
<feature type="domain" description="Laminin alpha" evidence="3">
    <location>
        <begin position="155"/>
        <end position="234"/>
    </location>
</feature>
<keyword evidence="2" id="KW-0732">Signal</keyword>
<accession>A0A4W5N8D2</accession>
<feature type="coiled-coil region" evidence="1">
    <location>
        <begin position="161"/>
        <end position="230"/>
    </location>
</feature>
<dbReference type="InterPro" id="IPR009254">
    <property type="entry name" value="Laminin_aI"/>
</dbReference>
<dbReference type="Proteomes" id="UP000314982">
    <property type="component" value="Unassembled WGS sequence"/>
</dbReference>
<evidence type="ECO:0000259" key="3">
    <source>
        <dbReference type="Pfam" id="PF06008"/>
    </source>
</evidence>
<feature type="signal peptide" evidence="2">
    <location>
        <begin position="1"/>
        <end position="20"/>
    </location>
</feature>
<keyword evidence="5" id="KW-1185">Reference proteome</keyword>
<protein>
    <recommendedName>
        <fullName evidence="3">Laminin alpha domain-containing protein</fullName>
    </recommendedName>
</protein>
<dbReference type="GO" id="GO:0030334">
    <property type="term" value="P:regulation of cell migration"/>
    <property type="evidence" value="ECO:0007669"/>
    <property type="project" value="InterPro"/>
</dbReference>
<evidence type="ECO:0000313" key="5">
    <source>
        <dbReference type="Proteomes" id="UP000314982"/>
    </source>
</evidence>
<reference evidence="4" key="3">
    <citation type="submission" date="2025-09" db="UniProtKB">
        <authorList>
            <consortium name="Ensembl"/>
        </authorList>
    </citation>
    <scope>IDENTIFICATION</scope>
</reference>
<organism evidence="4 5">
    <name type="scientific">Hucho hucho</name>
    <name type="common">huchen</name>
    <dbReference type="NCBI Taxonomy" id="62062"/>
    <lineage>
        <taxon>Eukaryota</taxon>
        <taxon>Metazoa</taxon>
        <taxon>Chordata</taxon>
        <taxon>Craniata</taxon>
        <taxon>Vertebrata</taxon>
        <taxon>Euteleostomi</taxon>
        <taxon>Actinopterygii</taxon>
        <taxon>Neopterygii</taxon>
        <taxon>Teleostei</taxon>
        <taxon>Protacanthopterygii</taxon>
        <taxon>Salmoniformes</taxon>
        <taxon>Salmonidae</taxon>
        <taxon>Salmoninae</taxon>
        <taxon>Hucho</taxon>
    </lineage>
</organism>
<dbReference type="Gene3D" id="1.20.920.20">
    <property type="match status" value="1"/>
</dbReference>